<feature type="domain" description="Palmitoyltransferase DHHC" evidence="11">
    <location>
        <begin position="12"/>
        <end position="142"/>
    </location>
</feature>
<gene>
    <name evidence="12" type="ORF">PCOR1329_LOCUS80221</name>
</gene>
<dbReference type="Pfam" id="PF01529">
    <property type="entry name" value="DHHC"/>
    <property type="match status" value="1"/>
</dbReference>
<evidence type="ECO:0000256" key="6">
    <source>
        <dbReference type="ARBA" id="ARBA00023136"/>
    </source>
</evidence>
<evidence type="ECO:0000256" key="10">
    <source>
        <dbReference type="RuleBase" id="RU079119"/>
    </source>
</evidence>
<proteinExistence type="inferred from homology"/>
<accession>A0ABN9XW43</accession>
<name>A0ABN9XW43_9DINO</name>
<dbReference type="PANTHER" id="PTHR22883:SF475">
    <property type="entry name" value="PALMITOYLTRANSFERASE ZDHHC23"/>
    <property type="match status" value="1"/>
</dbReference>
<evidence type="ECO:0000259" key="11">
    <source>
        <dbReference type="Pfam" id="PF01529"/>
    </source>
</evidence>
<keyword evidence="8" id="KW-0449">Lipoprotein</keyword>
<keyword evidence="9 10" id="KW-0012">Acyltransferase</keyword>
<evidence type="ECO:0000256" key="3">
    <source>
        <dbReference type="ARBA" id="ARBA00022692"/>
    </source>
</evidence>
<evidence type="ECO:0000256" key="7">
    <source>
        <dbReference type="ARBA" id="ARBA00023139"/>
    </source>
</evidence>
<keyword evidence="6" id="KW-0472">Membrane</keyword>
<comment type="similarity">
    <text evidence="10">Belongs to the DHHC palmitoyltransferase family.</text>
</comment>
<sequence>MRSLEASGEADIDRLCTTTWVLKGPRTKFCVRTNACVREFDHFCGWLNVAIGRGNHRPFIFLSCLEPAVQFCHLYLCWIAAGALVEASTDGSSTWALSVATGYPLLVLISCLHVMTAPMVTLLALNQLKLIWVNLTTNEMLNSYRYGHFWEEVERDGAKKKVFKNPFHKGNAVRNCLDFWWTRSRDRGPTPVSLAELSVRDKLRSQPASWQGQSWGKGSTPNHLESLRTTRRIRLTVSPTACASFAAPCDKAWAFEAVTNVAIFNMSCVTPVYHELAKARLLEKPRIHSSVAPAAGAVAAGDSMSNVANLLFWAGAARTAHQPGRLSVQRGAATLPVDLRNYKMRCRQAKQLWLRQLRYQAFACSIVAFNFDIFLSADSAATFDCMGYPTTRVCDRRTRVPLPGGIALLSVCCESRAGANGDAGLLGFLAQLVLSLGVMWVIRAGWDTTPDELGGSASCAWCEGRRRHLRARRAGAAVLRLDVVRRLCIRAPISMQPAGLRSQRAMQMPVRFKALDVHPLVGPEIEAWTPSAATYENARLNRLIGAAKEHRSPCKMARGQANQGEGRIFSSFAARAAAVAGCSGATSLARLLLPCPLKGASAAGPCVSLRNVVDDVLVDATGTRGLAVGQATACVAGLLSDFAEIDPPLARGENRCLAPDAAQLAELPMRGSSGKLNADILQIRMLPMAVFIDGSDARQQLPFHSRAKPMNGPLSKAGFDEAVKSSKGCSELDGWSSKEIRLLAKVLPQTVQELSDFGWMLRHFVFDIAHVRLLKYFDACSLGRLSASPKGENLPCLFRSAVF</sequence>
<keyword evidence="4" id="KW-1133">Transmembrane helix</keyword>
<keyword evidence="2 10" id="KW-0808">Transferase</keyword>
<dbReference type="EMBL" id="CAUYUJ010021348">
    <property type="protein sequence ID" value="CAK0904086.1"/>
    <property type="molecule type" value="Genomic_DNA"/>
</dbReference>
<dbReference type="InterPro" id="IPR001594">
    <property type="entry name" value="Palmitoyltrfase_DHHC"/>
</dbReference>
<evidence type="ECO:0000256" key="9">
    <source>
        <dbReference type="ARBA" id="ARBA00023315"/>
    </source>
</evidence>
<evidence type="ECO:0000313" key="13">
    <source>
        <dbReference type="Proteomes" id="UP001189429"/>
    </source>
</evidence>
<keyword evidence="7" id="KW-0564">Palmitate</keyword>
<dbReference type="PROSITE" id="PS50216">
    <property type="entry name" value="DHHC"/>
    <property type="match status" value="1"/>
</dbReference>
<comment type="caution">
    <text evidence="12">The sequence shown here is derived from an EMBL/GenBank/DDBJ whole genome shotgun (WGS) entry which is preliminary data.</text>
</comment>
<dbReference type="Proteomes" id="UP001189429">
    <property type="component" value="Unassembled WGS sequence"/>
</dbReference>
<evidence type="ECO:0000256" key="5">
    <source>
        <dbReference type="ARBA" id="ARBA00023034"/>
    </source>
</evidence>
<protein>
    <recommendedName>
        <fullName evidence="10">Palmitoyltransferase</fullName>
        <ecNumber evidence="10">2.3.1.225</ecNumber>
    </recommendedName>
</protein>
<evidence type="ECO:0000256" key="8">
    <source>
        <dbReference type="ARBA" id="ARBA00023288"/>
    </source>
</evidence>
<keyword evidence="3" id="KW-0812">Transmembrane</keyword>
<keyword evidence="13" id="KW-1185">Reference proteome</keyword>
<evidence type="ECO:0000256" key="2">
    <source>
        <dbReference type="ARBA" id="ARBA00022679"/>
    </source>
</evidence>
<organism evidence="12 13">
    <name type="scientific">Prorocentrum cordatum</name>
    <dbReference type="NCBI Taxonomy" id="2364126"/>
    <lineage>
        <taxon>Eukaryota</taxon>
        <taxon>Sar</taxon>
        <taxon>Alveolata</taxon>
        <taxon>Dinophyceae</taxon>
        <taxon>Prorocentrales</taxon>
        <taxon>Prorocentraceae</taxon>
        <taxon>Prorocentrum</taxon>
    </lineage>
</organism>
<comment type="catalytic activity">
    <reaction evidence="10">
        <text>L-cysteinyl-[protein] + hexadecanoyl-CoA = S-hexadecanoyl-L-cysteinyl-[protein] + CoA</text>
        <dbReference type="Rhea" id="RHEA:36683"/>
        <dbReference type="Rhea" id="RHEA-COMP:10131"/>
        <dbReference type="Rhea" id="RHEA-COMP:11032"/>
        <dbReference type="ChEBI" id="CHEBI:29950"/>
        <dbReference type="ChEBI" id="CHEBI:57287"/>
        <dbReference type="ChEBI" id="CHEBI:57379"/>
        <dbReference type="ChEBI" id="CHEBI:74151"/>
        <dbReference type="EC" id="2.3.1.225"/>
    </reaction>
</comment>
<dbReference type="PANTHER" id="PTHR22883">
    <property type="entry name" value="ZINC FINGER DHHC DOMAIN CONTAINING PROTEIN"/>
    <property type="match status" value="1"/>
</dbReference>
<comment type="domain">
    <text evidence="10">The DHHC domain is required for palmitoyltransferase activity.</text>
</comment>
<keyword evidence="5" id="KW-0333">Golgi apparatus</keyword>
<comment type="subcellular location">
    <subcellularLocation>
        <location evidence="1">Golgi apparatus</location>
        <location evidence="1">trans-Golgi network membrane</location>
        <topology evidence="1">Multi-pass membrane protein</topology>
    </subcellularLocation>
</comment>
<dbReference type="EC" id="2.3.1.225" evidence="10"/>
<evidence type="ECO:0000256" key="4">
    <source>
        <dbReference type="ARBA" id="ARBA00022989"/>
    </source>
</evidence>
<dbReference type="InterPro" id="IPR039859">
    <property type="entry name" value="PFA4/ZDH16/20/ERF2-like"/>
</dbReference>
<reference evidence="12" key="1">
    <citation type="submission" date="2023-10" db="EMBL/GenBank/DDBJ databases">
        <authorList>
            <person name="Chen Y."/>
            <person name="Shah S."/>
            <person name="Dougan E. K."/>
            <person name="Thang M."/>
            <person name="Chan C."/>
        </authorList>
    </citation>
    <scope>NUCLEOTIDE SEQUENCE [LARGE SCALE GENOMIC DNA]</scope>
</reference>
<evidence type="ECO:0000256" key="1">
    <source>
        <dbReference type="ARBA" id="ARBA00004166"/>
    </source>
</evidence>
<evidence type="ECO:0000313" key="12">
    <source>
        <dbReference type="EMBL" id="CAK0904086.1"/>
    </source>
</evidence>